<accession>A0A6J4SIL7</accession>
<name>A0A6J4SIL7_9ACTN</name>
<sequence>GRTPDRSKPAARRRIGQDPCGRAVDRLQRDPHRAEDRGGRADGLGRDPDGGDALLDRPDRVVRGVLLRPRGRQARRRRASLRPREDREPRGGDRGDADPRRVGRDHLCSRAQPRQRAGGALARHRHRRDRHLDRREHRRVERDHAARATDRFAGAGGRRRAPAHRRGDLGRRPAGARPRPGHRRHVAGSGHRARRRGGDRLRRRAAAGTRLAHPRRRGAAAAGARWSARGDRLLRAAGRRGLPQAPRAPRGFAALRRPARAVHLGHDARGRPRDGARPAGRDPRAPARRRRADPPRAGGKRAPGDRDQPAL</sequence>
<feature type="region of interest" description="Disordered" evidence="1">
    <location>
        <begin position="1"/>
        <end position="311"/>
    </location>
</feature>
<organism evidence="2">
    <name type="scientific">uncultured Solirubrobacteraceae bacterium</name>
    <dbReference type="NCBI Taxonomy" id="1162706"/>
    <lineage>
        <taxon>Bacteria</taxon>
        <taxon>Bacillati</taxon>
        <taxon>Actinomycetota</taxon>
        <taxon>Thermoleophilia</taxon>
        <taxon>Solirubrobacterales</taxon>
        <taxon>Solirubrobacteraceae</taxon>
        <taxon>environmental samples</taxon>
    </lineage>
</organism>
<dbReference type="AlphaFoldDB" id="A0A6J4SIL7"/>
<feature type="non-terminal residue" evidence="2">
    <location>
        <position position="311"/>
    </location>
</feature>
<evidence type="ECO:0000256" key="1">
    <source>
        <dbReference type="SAM" id="MobiDB-lite"/>
    </source>
</evidence>
<feature type="compositionally biased region" description="Basic and acidic residues" evidence="1">
    <location>
        <begin position="130"/>
        <end position="150"/>
    </location>
</feature>
<proteinExistence type="predicted"/>
<feature type="non-terminal residue" evidence="2">
    <location>
        <position position="1"/>
    </location>
</feature>
<gene>
    <name evidence="2" type="ORF">AVDCRST_MAG67-1871</name>
</gene>
<feature type="compositionally biased region" description="Basic and acidic residues" evidence="1">
    <location>
        <begin position="23"/>
        <end position="62"/>
    </location>
</feature>
<protein>
    <submittedName>
        <fullName evidence="2">Cobalt-zinc-cadmium resistance protein</fullName>
    </submittedName>
</protein>
<evidence type="ECO:0000313" key="2">
    <source>
        <dbReference type="EMBL" id="CAA9499980.1"/>
    </source>
</evidence>
<feature type="compositionally biased region" description="Basic residues" evidence="1">
    <location>
        <begin position="179"/>
        <end position="205"/>
    </location>
</feature>
<feature type="compositionally biased region" description="Basic and acidic residues" evidence="1">
    <location>
        <begin position="302"/>
        <end position="311"/>
    </location>
</feature>
<dbReference type="EMBL" id="CADCVQ010000079">
    <property type="protein sequence ID" value="CAA9499980.1"/>
    <property type="molecule type" value="Genomic_DNA"/>
</dbReference>
<feature type="compositionally biased region" description="Low complexity" evidence="1">
    <location>
        <begin position="235"/>
        <end position="251"/>
    </location>
</feature>
<reference evidence="2" key="1">
    <citation type="submission" date="2020-02" db="EMBL/GenBank/DDBJ databases">
        <authorList>
            <person name="Meier V. D."/>
        </authorList>
    </citation>
    <scope>NUCLEOTIDE SEQUENCE</scope>
    <source>
        <strain evidence="2">AVDCRST_MAG67</strain>
    </source>
</reference>
<feature type="compositionally biased region" description="Basic residues" evidence="1">
    <location>
        <begin position="69"/>
        <end position="81"/>
    </location>
</feature>
<feature type="compositionally biased region" description="Basic and acidic residues" evidence="1">
    <location>
        <begin position="82"/>
        <end position="108"/>
    </location>
</feature>
<feature type="compositionally biased region" description="Basic and acidic residues" evidence="1">
    <location>
        <begin position="264"/>
        <end position="285"/>
    </location>
</feature>